<gene>
    <name evidence="1" type="ORF">OLMES_5171</name>
</gene>
<evidence type="ECO:0000313" key="1">
    <source>
        <dbReference type="EMBL" id="ARU59155.1"/>
    </source>
</evidence>
<organism evidence="1 2">
    <name type="scientific">Oleiphilus messinensis</name>
    <dbReference type="NCBI Taxonomy" id="141451"/>
    <lineage>
        <taxon>Bacteria</taxon>
        <taxon>Pseudomonadati</taxon>
        <taxon>Pseudomonadota</taxon>
        <taxon>Gammaproteobacteria</taxon>
        <taxon>Oceanospirillales</taxon>
        <taxon>Oleiphilaceae</taxon>
        <taxon>Oleiphilus</taxon>
    </lineage>
</organism>
<dbReference type="SUPFAM" id="SSF51182">
    <property type="entry name" value="RmlC-like cupins"/>
    <property type="match status" value="1"/>
</dbReference>
<dbReference type="KEGG" id="ome:OLMES_5171"/>
<dbReference type="Proteomes" id="UP000196027">
    <property type="component" value="Chromosome"/>
</dbReference>
<sequence>MNETFKHWETYWGELVPADNSPLVTTLFGYETVTPVHQNNPGQVRIADSGACFGFITQGRARISDHQIDWQLRSGQWFVSASGLTLELDPETRLFIAQRQGYRGLYAMGGPVEQAGRLRYIDGCSDTLLGAPPVQGDPCLNLLHFPAGIEQTQHTHPSLRAGIVASGMGECVTPTGNTRLTPGKIFHIPAQAQHSFRTGNTAMDIIAFHPDSDWGPTHENHPMLNRTWVDGKKIQNSSNKHIPRALIQGQEIS</sequence>
<reference evidence="1 2" key="1">
    <citation type="submission" date="2017-05" db="EMBL/GenBank/DDBJ databases">
        <title>Genomic insights into alkan degradation activity of Oleiphilus messinensis.</title>
        <authorList>
            <person name="Kozyavkin S.A."/>
            <person name="Slesarev A.I."/>
            <person name="Golyshin P.N."/>
            <person name="Korzhenkov A."/>
            <person name="Golyshina O.N."/>
            <person name="Toshchakov S.V."/>
        </authorList>
    </citation>
    <scope>NUCLEOTIDE SEQUENCE [LARGE SCALE GENOMIC DNA]</scope>
    <source>
        <strain evidence="1 2">ME102</strain>
    </source>
</reference>
<dbReference type="InterPro" id="IPR011051">
    <property type="entry name" value="RmlC_Cupin_sf"/>
</dbReference>
<dbReference type="InterPro" id="IPR014710">
    <property type="entry name" value="RmlC-like_jellyroll"/>
</dbReference>
<keyword evidence="2" id="KW-1185">Reference proteome</keyword>
<accession>A0A1Y0II14</accession>
<dbReference type="AlphaFoldDB" id="A0A1Y0II14"/>
<proteinExistence type="predicted"/>
<protein>
    <submittedName>
        <fullName evidence="1">Cupin</fullName>
    </submittedName>
</protein>
<dbReference type="EMBL" id="CP021425">
    <property type="protein sequence ID" value="ARU59155.1"/>
    <property type="molecule type" value="Genomic_DNA"/>
</dbReference>
<evidence type="ECO:0000313" key="2">
    <source>
        <dbReference type="Proteomes" id="UP000196027"/>
    </source>
</evidence>
<name>A0A1Y0II14_9GAMM</name>
<dbReference type="RefSeq" id="WP_198343127.1">
    <property type="nucleotide sequence ID" value="NZ_CP021425.1"/>
</dbReference>
<dbReference type="Gene3D" id="2.60.120.10">
    <property type="entry name" value="Jelly Rolls"/>
    <property type="match status" value="1"/>
</dbReference>